<sequence length="134" mass="14882">MPSYVWNLQKAIYDAIVTAAAPEIEGGRVTDEWHESPEQSFFPYVFFQPENSLPNNASCHQGSTRYWGIHIYSRSSSNSELSSISGRIWEAFDGVKLSVSGLGTAYATIQSDTDVSLAKTRGTKIVIQIECREV</sequence>
<dbReference type="Gene3D" id="3.30.2000.30">
    <property type="match status" value="1"/>
</dbReference>
<dbReference type="Pfam" id="PF11367">
    <property type="entry name" value="Tail_completion_gp17"/>
    <property type="match status" value="1"/>
</dbReference>
<evidence type="ECO:0008006" key="3">
    <source>
        <dbReference type="Google" id="ProtNLM"/>
    </source>
</evidence>
<reference evidence="1 2" key="1">
    <citation type="submission" date="2017-09" db="EMBL/GenBank/DDBJ databases">
        <authorList>
            <person name="Ehlers B."/>
            <person name="Leendertz F.H."/>
        </authorList>
    </citation>
    <scope>NUCLEOTIDE SEQUENCE [LARGE SCALE GENOMIC DNA]</scope>
    <source>
        <strain evidence="1 2">DSM 18289</strain>
    </source>
</reference>
<keyword evidence="2" id="KW-1185">Reference proteome</keyword>
<evidence type="ECO:0000313" key="2">
    <source>
        <dbReference type="Proteomes" id="UP000219439"/>
    </source>
</evidence>
<evidence type="ECO:0000313" key="1">
    <source>
        <dbReference type="EMBL" id="SNZ21725.1"/>
    </source>
</evidence>
<organism evidence="1 2">
    <name type="scientific">Cohaesibacter gelatinilyticus</name>
    <dbReference type="NCBI Taxonomy" id="372072"/>
    <lineage>
        <taxon>Bacteria</taxon>
        <taxon>Pseudomonadati</taxon>
        <taxon>Pseudomonadota</taxon>
        <taxon>Alphaproteobacteria</taxon>
        <taxon>Hyphomicrobiales</taxon>
        <taxon>Cohaesibacteraceae</taxon>
    </lineage>
</organism>
<dbReference type="AlphaFoldDB" id="A0A285PJ28"/>
<dbReference type="EMBL" id="OBEL01000011">
    <property type="protein sequence ID" value="SNZ21725.1"/>
    <property type="molecule type" value="Genomic_DNA"/>
</dbReference>
<gene>
    <name evidence="1" type="ORF">SAMN06265368_4850</name>
</gene>
<accession>A0A285PJ28</accession>
<dbReference type="RefSeq" id="WP_097156099.1">
    <property type="nucleotide sequence ID" value="NZ_OBEL01000011.1"/>
</dbReference>
<protein>
    <recommendedName>
        <fullName evidence="3">DUF3168 domain-containing protein</fullName>
    </recommendedName>
</protein>
<dbReference type="InterPro" id="IPR053745">
    <property type="entry name" value="Viral_Tail_Comp_sf"/>
</dbReference>
<name>A0A285PJ28_9HYPH</name>
<proteinExistence type="predicted"/>
<dbReference type="Proteomes" id="UP000219439">
    <property type="component" value="Unassembled WGS sequence"/>
</dbReference>
<dbReference type="InterPro" id="IPR021508">
    <property type="entry name" value="Gp17-like"/>
</dbReference>